<dbReference type="AlphaFoldDB" id="A0A0R3WNZ8"/>
<gene>
    <name evidence="1" type="ORF">TTAC_LOCUS2473</name>
</gene>
<reference evidence="1 2" key="2">
    <citation type="submission" date="2018-11" db="EMBL/GenBank/DDBJ databases">
        <authorList>
            <consortium name="Pathogen Informatics"/>
        </authorList>
    </citation>
    <scope>NUCLEOTIDE SEQUENCE [LARGE SCALE GENOMIC DNA]</scope>
</reference>
<proteinExistence type="predicted"/>
<protein>
    <submittedName>
        <fullName evidence="3">CW-type domain-containing protein</fullName>
    </submittedName>
</protein>
<evidence type="ECO:0000313" key="2">
    <source>
        <dbReference type="Proteomes" id="UP000274429"/>
    </source>
</evidence>
<organism evidence="3">
    <name type="scientific">Hydatigena taeniaeformis</name>
    <name type="common">Feline tapeworm</name>
    <name type="synonym">Taenia taeniaeformis</name>
    <dbReference type="NCBI Taxonomy" id="6205"/>
    <lineage>
        <taxon>Eukaryota</taxon>
        <taxon>Metazoa</taxon>
        <taxon>Spiralia</taxon>
        <taxon>Lophotrochozoa</taxon>
        <taxon>Platyhelminthes</taxon>
        <taxon>Cestoda</taxon>
        <taxon>Eucestoda</taxon>
        <taxon>Cyclophyllidea</taxon>
        <taxon>Taeniidae</taxon>
        <taxon>Hydatigera</taxon>
    </lineage>
</organism>
<dbReference type="EMBL" id="UYWX01001121">
    <property type="protein sequence ID" value="VDM20145.1"/>
    <property type="molecule type" value="Genomic_DNA"/>
</dbReference>
<keyword evidence="2" id="KW-1185">Reference proteome</keyword>
<sequence>MRKKSEQTRSVVEEGATRPLGVDAMTQLSGHEAQPYIYVSQWIIRTERKVTNTCTCVDTVRAYLCIDCDSHNPHWCEVDVDEDKVTRPGVTFLLHVMSFHAAGSSGGLRSRSSTLVDNHAD</sequence>
<evidence type="ECO:0000313" key="3">
    <source>
        <dbReference type="WBParaSite" id="TTAC_0000248601-mRNA-1"/>
    </source>
</evidence>
<name>A0A0R3WNZ8_HYDTA</name>
<dbReference type="WBParaSite" id="TTAC_0000248601-mRNA-1">
    <property type="protein sequence ID" value="TTAC_0000248601-mRNA-1"/>
    <property type="gene ID" value="TTAC_0000248601"/>
</dbReference>
<evidence type="ECO:0000313" key="1">
    <source>
        <dbReference type="EMBL" id="VDM20145.1"/>
    </source>
</evidence>
<dbReference type="Proteomes" id="UP000274429">
    <property type="component" value="Unassembled WGS sequence"/>
</dbReference>
<reference evidence="3" key="1">
    <citation type="submission" date="2017-02" db="UniProtKB">
        <authorList>
            <consortium name="WormBaseParasite"/>
        </authorList>
    </citation>
    <scope>IDENTIFICATION</scope>
</reference>
<accession>A0A0R3WNZ8</accession>